<dbReference type="PROSITE" id="PS50109">
    <property type="entry name" value="HIS_KIN"/>
    <property type="match status" value="1"/>
</dbReference>
<name>A0A7Z9E552_9CYAN</name>
<feature type="domain" description="Histidine kinase" evidence="9">
    <location>
        <begin position="385"/>
        <end position="619"/>
    </location>
</feature>
<dbReference type="GO" id="GO:0005886">
    <property type="term" value="C:plasma membrane"/>
    <property type="evidence" value="ECO:0007669"/>
    <property type="project" value="TreeGrafter"/>
</dbReference>
<dbReference type="CDD" id="cd00082">
    <property type="entry name" value="HisKA"/>
    <property type="match status" value="1"/>
</dbReference>
<feature type="domain" description="Response regulatory" evidence="10">
    <location>
        <begin position="651"/>
        <end position="764"/>
    </location>
</feature>
<comment type="catalytic activity">
    <reaction evidence="1">
        <text>ATP + protein L-histidine = ADP + protein N-phospho-L-histidine.</text>
        <dbReference type="EC" id="2.7.13.3"/>
    </reaction>
</comment>
<evidence type="ECO:0000256" key="4">
    <source>
        <dbReference type="ARBA" id="ARBA00022679"/>
    </source>
</evidence>
<dbReference type="GO" id="GO:0000155">
    <property type="term" value="F:phosphorelay sensor kinase activity"/>
    <property type="evidence" value="ECO:0007669"/>
    <property type="project" value="InterPro"/>
</dbReference>
<dbReference type="SUPFAM" id="SSF54631">
    <property type="entry name" value="CBS-domain pair"/>
    <property type="match status" value="1"/>
</dbReference>
<dbReference type="Proteomes" id="UP000184550">
    <property type="component" value="Unassembled WGS sequence"/>
</dbReference>
<sequence>MSPQADLQTFIQVVPVCRHDAPLEALRFIFAQGNCELVVIVNAQNHPLGMISLHRFLPHLLNRVNTFSHFVQPANPAEHPEVPNTEPSLPDVFSALIEPLIGVPSHLSLEEFWLYLQYQSFHPVIENPQHQSVPLALVNQRGEFIGLINSLQVLGYLAKHPQRFTQVQQPRPSPLGNSDFNAEPQERLDRSSAGNFPMSERLIRFLDELPIPLMIQGDDGSIMGQNLAWRSLIGRGSELVQEVAESVTRWSETTAFFPAEKSPTPPLETSVDSGFSTSRLTNISQPLTSNTPSLQMPNWCQLGSQPDTYICICPISHNQERVWQFTRQRLNPEWEMALCLANGENDLWLVLAQDITEQHRVAQELTAKNTDLIQLNRLKDEFMACISHELKTPLTAVLGLSSLLKDQALGELNERQARYAQLIHKSGRHLMLVVNDILDLTRIETGQLELVSEPLQIQAVCERAFEMTLQQYQSQDKSDIKLQAEILAQTKGRFTLEIEPGLETLVADELRLRQMLVNLLCNALKFTPDGSEFGLKVGQWENWIAFTVWDQGIGIPDDKQHLIFQKFQQLESPLTRKFEGTGLGLVLTQRLARLHGGDVSFISKLDKGSQFTLLLPPSPPRCNWELGNKISSEETGFSSSAHSTFPQQSRLVLVAETVPHFIQTLSEQLTHLGYRVVIARSGTEAVEKARRLQPRVILLNPLIPLLSGWDVLTLLKTDVQTHQIPVIVTATLGDKQRAIVNHCDGFLNLPVQGSELEKLLGELLPEVSSSVPQPLMILWLSLSGDQHNLSSTETLGNKNSIYHSALFLSQFSHCRILEADDINQAALIARIWHPNVIVLERDTAVKNPLNLLNEISLQESLAHLPIVTLDPVTTQVANQVKNLSIFPCLASPSEDSTKSKIFSLSMSSALLEVIQIATRLSWKPSILVVDSSVLPQQQLGNRLKTNHRNSKPTFKPKVTTSSSQINYSTSIKPSTVNSDNLDSSYNTNLKIEQALVQYIEIAGFRSIMGKGWEEILQKIQCKSLDLMLICFEEKSFTNLVEALSVLEKMEAKIPVIILVKSEVKFKGKAVEKKRKLKSSSPVELQDCIGDKIAIHLQNFTASFPVKVLPFNLSVESLLEEIKILLTHLQP</sequence>
<dbReference type="OrthoDB" id="510512at2"/>
<dbReference type="PRINTS" id="PR00344">
    <property type="entry name" value="BCTRLSENSOR"/>
</dbReference>
<evidence type="ECO:0000256" key="1">
    <source>
        <dbReference type="ARBA" id="ARBA00000085"/>
    </source>
</evidence>
<gene>
    <name evidence="11" type="ORF">PL8927_790040</name>
</gene>
<keyword evidence="4" id="KW-0808">Transferase</keyword>
<evidence type="ECO:0000256" key="5">
    <source>
        <dbReference type="ARBA" id="ARBA00022777"/>
    </source>
</evidence>
<comment type="caution">
    <text evidence="11">The sequence shown here is derived from an EMBL/GenBank/DDBJ whole genome shotgun (WGS) entry which is preliminary data.</text>
</comment>
<dbReference type="InterPro" id="IPR005467">
    <property type="entry name" value="His_kinase_dom"/>
</dbReference>
<dbReference type="InterPro" id="IPR036097">
    <property type="entry name" value="HisK_dim/P_sf"/>
</dbReference>
<dbReference type="CDD" id="cd16922">
    <property type="entry name" value="HATPase_EvgS-ArcB-TorS-like"/>
    <property type="match status" value="1"/>
</dbReference>
<dbReference type="RefSeq" id="WP_083625711.1">
    <property type="nucleotide sequence ID" value="NZ_LR734880.1"/>
</dbReference>
<dbReference type="InterPro" id="IPR036890">
    <property type="entry name" value="HATPase_C_sf"/>
</dbReference>
<dbReference type="Pfam" id="PF00512">
    <property type="entry name" value="HisKA"/>
    <property type="match status" value="1"/>
</dbReference>
<dbReference type="SMART" id="SM00387">
    <property type="entry name" value="HATPase_c"/>
    <property type="match status" value="1"/>
</dbReference>
<dbReference type="InterPro" id="IPR001789">
    <property type="entry name" value="Sig_transdc_resp-reg_receiver"/>
</dbReference>
<dbReference type="InterPro" id="IPR011006">
    <property type="entry name" value="CheY-like_superfamily"/>
</dbReference>
<protein>
    <recommendedName>
        <fullName evidence="2">histidine kinase</fullName>
        <ecNumber evidence="2">2.7.13.3</ecNumber>
    </recommendedName>
</protein>
<comment type="caution">
    <text evidence="7">Lacks conserved residue(s) required for the propagation of feature annotation.</text>
</comment>
<evidence type="ECO:0000256" key="3">
    <source>
        <dbReference type="ARBA" id="ARBA00022553"/>
    </source>
</evidence>
<dbReference type="PANTHER" id="PTHR43047">
    <property type="entry name" value="TWO-COMPONENT HISTIDINE PROTEIN KINASE"/>
    <property type="match status" value="1"/>
</dbReference>
<evidence type="ECO:0000256" key="7">
    <source>
        <dbReference type="PROSITE-ProRule" id="PRU00169"/>
    </source>
</evidence>
<evidence type="ECO:0000256" key="6">
    <source>
        <dbReference type="ARBA" id="ARBA00023012"/>
    </source>
</evidence>
<dbReference type="Pfam" id="PF00072">
    <property type="entry name" value="Response_reg"/>
    <property type="match status" value="1"/>
</dbReference>
<keyword evidence="5 11" id="KW-0418">Kinase</keyword>
<evidence type="ECO:0000256" key="8">
    <source>
        <dbReference type="SAM" id="MobiDB-lite"/>
    </source>
</evidence>
<evidence type="ECO:0000259" key="10">
    <source>
        <dbReference type="PROSITE" id="PS50110"/>
    </source>
</evidence>
<dbReference type="PROSITE" id="PS50110">
    <property type="entry name" value="RESPONSE_REGULATORY"/>
    <property type="match status" value="1"/>
</dbReference>
<dbReference type="SUPFAM" id="SSF55874">
    <property type="entry name" value="ATPase domain of HSP90 chaperone/DNA topoisomerase II/histidine kinase"/>
    <property type="match status" value="1"/>
</dbReference>
<evidence type="ECO:0000313" key="12">
    <source>
        <dbReference type="Proteomes" id="UP000184550"/>
    </source>
</evidence>
<evidence type="ECO:0000313" key="11">
    <source>
        <dbReference type="EMBL" id="VXD23868.1"/>
    </source>
</evidence>
<reference evidence="11" key="1">
    <citation type="submission" date="2019-10" db="EMBL/GenBank/DDBJ databases">
        <authorList>
            <consortium name="Genoscope - CEA"/>
            <person name="William W."/>
        </authorList>
    </citation>
    <scope>NUCLEOTIDE SEQUENCE [LARGE SCALE GENOMIC DNA]</scope>
    <source>
        <strain evidence="11">BBR_PRJEB10992</strain>
    </source>
</reference>
<dbReference type="SUPFAM" id="SSF52172">
    <property type="entry name" value="CheY-like"/>
    <property type="match status" value="1"/>
</dbReference>
<dbReference type="SMART" id="SM00388">
    <property type="entry name" value="HisKA"/>
    <property type="match status" value="1"/>
</dbReference>
<evidence type="ECO:0000259" key="9">
    <source>
        <dbReference type="PROSITE" id="PS50109"/>
    </source>
</evidence>
<evidence type="ECO:0000256" key="2">
    <source>
        <dbReference type="ARBA" id="ARBA00012438"/>
    </source>
</evidence>
<dbReference type="GO" id="GO:0009927">
    <property type="term" value="F:histidine phosphotransfer kinase activity"/>
    <property type="evidence" value="ECO:0007669"/>
    <property type="project" value="TreeGrafter"/>
</dbReference>
<dbReference type="InterPro" id="IPR046342">
    <property type="entry name" value="CBS_dom_sf"/>
</dbReference>
<dbReference type="SMART" id="SM00448">
    <property type="entry name" value="REC"/>
    <property type="match status" value="1"/>
</dbReference>
<organism evidence="11 12">
    <name type="scientific">Planktothrix serta PCC 8927</name>
    <dbReference type="NCBI Taxonomy" id="671068"/>
    <lineage>
        <taxon>Bacteria</taxon>
        <taxon>Bacillati</taxon>
        <taxon>Cyanobacteriota</taxon>
        <taxon>Cyanophyceae</taxon>
        <taxon>Oscillatoriophycideae</taxon>
        <taxon>Oscillatoriales</taxon>
        <taxon>Microcoleaceae</taxon>
        <taxon>Planktothrix</taxon>
    </lineage>
</organism>
<dbReference type="EMBL" id="CZCU02000156">
    <property type="protein sequence ID" value="VXD23868.1"/>
    <property type="molecule type" value="Genomic_DNA"/>
</dbReference>
<proteinExistence type="predicted"/>
<dbReference type="Pfam" id="PF02518">
    <property type="entry name" value="HATPase_c"/>
    <property type="match status" value="1"/>
</dbReference>
<dbReference type="AlphaFoldDB" id="A0A7Z9E552"/>
<feature type="region of interest" description="Disordered" evidence="8">
    <location>
        <begin position="165"/>
        <end position="193"/>
    </location>
</feature>
<keyword evidence="3" id="KW-0597">Phosphoprotein</keyword>
<dbReference type="Gene3D" id="3.40.50.2300">
    <property type="match status" value="1"/>
</dbReference>
<dbReference type="InterPro" id="IPR003594">
    <property type="entry name" value="HATPase_dom"/>
</dbReference>
<dbReference type="InterPro" id="IPR003661">
    <property type="entry name" value="HisK_dim/P_dom"/>
</dbReference>
<keyword evidence="6" id="KW-0902">Two-component regulatory system</keyword>
<dbReference type="PANTHER" id="PTHR43047:SF63">
    <property type="entry name" value="HISTIDINE KINASE"/>
    <property type="match status" value="1"/>
</dbReference>
<dbReference type="Gene3D" id="3.30.565.10">
    <property type="entry name" value="Histidine kinase-like ATPase, C-terminal domain"/>
    <property type="match status" value="1"/>
</dbReference>
<dbReference type="SUPFAM" id="SSF47384">
    <property type="entry name" value="Homodimeric domain of signal transducing histidine kinase"/>
    <property type="match status" value="1"/>
</dbReference>
<keyword evidence="12" id="KW-1185">Reference proteome</keyword>
<accession>A0A7Z9E552</accession>
<dbReference type="InterPro" id="IPR004358">
    <property type="entry name" value="Sig_transdc_His_kin-like_C"/>
</dbReference>
<dbReference type="EC" id="2.7.13.3" evidence="2"/>
<feature type="compositionally biased region" description="Polar residues" evidence="8">
    <location>
        <begin position="165"/>
        <end position="180"/>
    </location>
</feature>
<dbReference type="Gene3D" id="1.10.287.130">
    <property type="match status" value="1"/>
</dbReference>